<evidence type="ECO:0000313" key="3">
    <source>
        <dbReference type="EMBL" id="ABK16237.1"/>
    </source>
</evidence>
<dbReference type="EMBL" id="CP000478">
    <property type="protein sequence ID" value="ABK16237.1"/>
    <property type="molecule type" value="Genomic_DNA"/>
</dbReference>
<dbReference type="InParanoid" id="A0LFN5"/>
<dbReference type="RefSeq" id="WP_011697410.1">
    <property type="nucleotide sequence ID" value="NC_008554.1"/>
</dbReference>
<keyword evidence="2" id="KW-1133">Transmembrane helix</keyword>
<accession>A0LFN5</accession>
<dbReference type="PANTHER" id="PTHR40278:SF1">
    <property type="entry name" value="DNA UTILIZATION PROTEIN HOFN"/>
    <property type="match status" value="1"/>
</dbReference>
<sequence length="195" mass="22778" precursor="true">MIQINLLPVRAKKKRETARQFVSIYFLSIILMAIALGAAWFLKDREIQDKKAELSRLQQEVAKYAKFEEMLKDLTKKKELVDKKRTIIRDLQQDRDTIVRVLALLSVQLPPERMWFDRLSQVGTTITLDGTAMSNEALVEFMRNLESSPYIEKGSVNLIHSRQTVIAQKKLREFQLSYRFFPFSEVKKRLATKPS</sequence>
<keyword evidence="1" id="KW-0175">Coiled coil</keyword>
<dbReference type="OrthoDB" id="5296173at2"/>
<proteinExistence type="predicted"/>
<dbReference type="InterPro" id="IPR052534">
    <property type="entry name" value="Extracell_DNA_Util/SecSys_Comp"/>
</dbReference>
<feature type="transmembrane region" description="Helical" evidence="2">
    <location>
        <begin position="21"/>
        <end position="42"/>
    </location>
</feature>
<dbReference type="AlphaFoldDB" id="A0LFN5"/>
<dbReference type="InterPro" id="IPR007813">
    <property type="entry name" value="PilN"/>
</dbReference>
<name>A0LFN5_SYNFM</name>
<dbReference type="Proteomes" id="UP000001784">
    <property type="component" value="Chromosome"/>
</dbReference>
<evidence type="ECO:0000313" key="4">
    <source>
        <dbReference type="Proteomes" id="UP000001784"/>
    </source>
</evidence>
<organism evidence="3 4">
    <name type="scientific">Syntrophobacter fumaroxidans (strain DSM 10017 / MPOB)</name>
    <dbReference type="NCBI Taxonomy" id="335543"/>
    <lineage>
        <taxon>Bacteria</taxon>
        <taxon>Pseudomonadati</taxon>
        <taxon>Thermodesulfobacteriota</taxon>
        <taxon>Syntrophobacteria</taxon>
        <taxon>Syntrophobacterales</taxon>
        <taxon>Syntrophobacteraceae</taxon>
        <taxon>Syntrophobacter</taxon>
    </lineage>
</organism>
<gene>
    <name evidence="3" type="ordered locus">Sfum_0538</name>
</gene>
<dbReference type="eggNOG" id="COG3166">
    <property type="taxonomic scope" value="Bacteria"/>
</dbReference>
<reference evidence="3 4" key="1">
    <citation type="submission" date="2006-10" db="EMBL/GenBank/DDBJ databases">
        <title>Complete sequence of Syntrophobacter fumaroxidans MPOB.</title>
        <authorList>
            <consortium name="US DOE Joint Genome Institute"/>
            <person name="Copeland A."/>
            <person name="Lucas S."/>
            <person name="Lapidus A."/>
            <person name="Barry K."/>
            <person name="Detter J.C."/>
            <person name="Glavina del Rio T."/>
            <person name="Hammon N."/>
            <person name="Israni S."/>
            <person name="Pitluck S."/>
            <person name="Goltsman E.G."/>
            <person name="Martinez M."/>
            <person name="Schmutz J."/>
            <person name="Larimer F."/>
            <person name="Land M."/>
            <person name="Hauser L."/>
            <person name="Kyrpides N."/>
            <person name="Kim E."/>
            <person name="Boone D.R."/>
            <person name="Brockman F."/>
            <person name="Culley D."/>
            <person name="Ferry J."/>
            <person name="Gunsalus R."/>
            <person name="McInerney M.J."/>
            <person name="Morrison M."/>
            <person name="Plugge C."/>
            <person name="Rohlin L."/>
            <person name="Scholten J."/>
            <person name="Sieber J."/>
            <person name="Stams A.J.M."/>
            <person name="Worm P."/>
            <person name="Henstra A.M."/>
            <person name="Richardson P."/>
        </authorList>
    </citation>
    <scope>NUCLEOTIDE SEQUENCE [LARGE SCALE GENOMIC DNA]</scope>
    <source>
        <strain evidence="4">DSM 10017 / MPOB</strain>
    </source>
</reference>
<keyword evidence="4" id="KW-1185">Reference proteome</keyword>
<keyword evidence="2" id="KW-0472">Membrane</keyword>
<dbReference type="STRING" id="335543.Sfum_0538"/>
<protein>
    <submittedName>
        <fullName evidence="3">Fimbrial assembly family protein</fullName>
    </submittedName>
</protein>
<dbReference type="Pfam" id="PF05137">
    <property type="entry name" value="PilN"/>
    <property type="match status" value="1"/>
</dbReference>
<dbReference type="KEGG" id="sfu:Sfum_0538"/>
<feature type="coiled-coil region" evidence="1">
    <location>
        <begin position="47"/>
        <end position="84"/>
    </location>
</feature>
<dbReference type="PANTHER" id="PTHR40278">
    <property type="entry name" value="DNA UTILIZATION PROTEIN HOFN"/>
    <property type="match status" value="1"/>
</dbReference>
<keyword evidence="2" id="KW-0812">Transmembrane</keyword>
<evidence type="ECO:0000256" key="1">
    <source>
        <dbReference type="SAM" id="Coils"/>
    </source>
</evidence>
<dbReference type="HOGENOM" id="CLU_081304_0_1_7"/>
<evidence type="ECO:0000256" key="2">
    <source>
        <dbReference type="SAM" id="Phobius"/>
    </source>
</evidence>